<name>A0A9Q1GLS5_9CARY</name>
<feature type="region of interest" description="Disordered" evidence="1">
    <location>
        <begin position="165"/>
        <end position="187"/>
    </location>
</feature>
<feature type="compositionally biased region" description="Pro residues" evidence="1">
    <location>
        <begin position="110"/>
        <end position="121"/>
    </location>
</feature>
<evidence type="ECO:0000313" key="3">
    <source>
        <dbReference type="Proteomes" id="UP001153076"/>
    </source>
</evidence>
<evidence type="ECO:0000256" key="1">
    <source>
        <dbReference type="SAM" id="MobiDB-lite"/>
    </source>
</evidence>
<dbReference type="OrthoDB" id="1740536at2759"/>
<keyword evidence="3" id="KW-1185">Reference proteome</keyword>
<protein>
    <submittedName>
        <fullName evidence="2">Uncharacterized protein</fullName>
    </submittedName>
</protein>
<accession>A0A9Q1GLS5</accession>
<feature type="compositionally biased region" description="Basic and acidic residues" evidence="1">
    <location>
        <begin position="38"/>
        <end position="71"/>
    </location>
</feature>
<feature type="region of interest" description="Disordered" evidence="1">
    <location>
        <begin position="34"/>
        <end position="122"/>
    </location>
</feature>
<evidence type="ECO:0000313" key="2">
    <source>
        <dbReference type="EMBL" id="KAJ8421602.1"/>
    </source>
</evidence>
<gene>
    <name evidence="2" type="ORF">Cgig2_025731</name>
</gene>
<organism evidence="2 3">
    <name type="scientific">Carnegiea gigantea</name>
    <dbReference type="NCBI Taxonomy" id="171969"/>
    <lineage>
        <taxon>Eukaryota</taxon>
        <taxon>Viridiplantae</taxon>
        <taxon>Streptophyta</taxon>
        <taxon>Embryophyta</taxon>
        <taxon>Tracheophyta</taxon>
        <taxon>Spermatophyta</taxon>
        <taxon>Magnoliopsida</taxon>
        <taxon>eudicotyledons</taxon>
        <taxon>Gunneridae</taxon>
        <taxon>Pentapetalae</taxon>
        <taxon>Caryophyllales</taxon>
        <taxon>Cactineae</taxon>
        <taxon>Cactaceae</taxon>
        <taxon>Cactoideae</taxon>
        <taxon>Echinocereeae</taxon>
        <taxon>Carnegiea</taxon>
    </lineage>
</organism>
<proteinExistence type="predicted"/>
<dbReference type="AlphaFoldDB" id="A0A9Q1GLS5"/>
<sequence>MVDALKSLMSTLTDAITCQVFEQVRRAMEAANPARPLPHFDHPPVHEGEPSHRLERIPSPRYTERGREVSRSDQSGRPYTEQLGRREAMDSLAAPHRGQLPKVRGHPMLRRPPPMIAPPKPQNARNYCKLHKQSGHTTTECRELKKALHELAYRFLKKGSRLLRREQEPAQPQPRGSHGHNSWGLCGRNNSVILERSTQ</sequence>
<dbReference type="Proteomes" id="UP001153076">
    <property type="component" value="Unassembled WGS sequence"/>
</dbReference>
<dbReference type="EMBL" id="JAKOGI010002639">
    <property type="protein sequence ID" value="KAJ8421602.1"/>
    <property type="molecule type" value="Genomic_DNA"/>
</dbReference>
<comment type="caution">
    <text evidence="2">The sequence shown here is derived from an EMBL/GenBank/DDBJ whole genome shotgun (WGS) entry which is preliminary data.</text>
</comment>
<reference evidence="2" key="1">
    <citation type="submission" date="2022-04" db="EMBL/GenBank/DDBJ databases">
        <title>Carnegiea gigantea Genome sequencing and assembly v2.</title>
        <authorList>
            <person name="Copetti D."/>
            <person name="Sanderson M.J."/>
            <person name="Burquez A."/>
            <person name="Wojciechowski M.F."/>
        </authorList>
    </citation>
    <scope>NUCLEOTIDE SEQUENCE</scope>
    <source>
        <strain evidence="2">SGP5-SGP5p</strain>
        <tissue evidence="2">Aerial part</tissue>
    </source>
</reference>